<comment type="caution">
    <text evidence="1">Lacks conserved residue(s) required for the propagation of feature annotation.</text>
</comment>
<dbReference type="PANTHER" id="PTHR44520">
    <property type="entry name" value="RESPONSE REGULATOR RCP1-RELATED"/>
    <property type="match status" value="1"/>
</dbReference>
<organism evidence="3 4">
    <name type="scientific">Dyadobacter endophyticus</name>
    <dbReference type="NCBI Taxonomy" id="1749036"/>
    <lineage>
        <taxon>Bacteria</taxon>
        <taxon>Pseudomonadati</taxon>
        <taxon>Bacteroidota</taxon>
        <taxon>Cytophagia</taxon>
        <taxon>Cytophagales</taxon>
        <taxon>Spirosomataceae</taxon>
        <taxon>Dyadobacter</taxon>
    </lineage>
</organism>
<dbReference type="Pfam" id="PF00072">
    <property type="entry name" value="Response_reg"/>
    <property type="match status" value="1"/>
</dbReference>
<dbReference type="Proteomes" id="UP000600214">
    <property type="component" value="Unassembled WGS sequence"/>
</dbReference>
<dbReference type="EMBL" id="BMIA01000001">
    <property type="protein sequence ID" value="GGH20806.1"/>
    <property type="molecule type" value="Genomic_DNA"/>
</dbReference>
<dbReference type="RefSeq" id="WP_188927685.1">
    <property type="nucleotide sequence ID" value="NZ_BMIA01000001.1"/>
</dbReference>
<keyword evidence="4" id="KW-1185">Reference proteome</keyword>
<evidence type="ECO:0000313" key="4">
    <source>
        <dbReference type="Proteomes" id="UP000600214"/>
    </source>
</evidence>
<gene>
    <name evidence="3" type="ORF">GCM10007423_01430</name>
</gene>
<name>A0ABQ1YDT7_9BACT</name>
<dbReference type="InterPro" id="IPR052893">
    <property type="entry name" value="TCS_response_regulator"/>
</dbReference>
<proteinExistence type="predicted"/>
<evidence type="ECO:0000313" key="3">
    <source>
        <dbReference type="EMBL" id="GGH20806.1"/>
    </source>
</evidence>
<protein>
    <recommendedName>
        <fullName evidence="2">Response regulatory domain-containing protein</fullName>
    </recommendedName>
</protein>
<dbReference type="PANTHER" id="PTHR44520:SF2">
    <property type="entry name" value="RESPONSE REGULATOR RCP1"/>
    <property type="match status" value="1"/>
</dbReference>
<dbReference type="PROSITE" id="PS50110">
    <property type="entry name" value="RESPONSE_REGULATORY"/>
    <property type="match status" value="1"/>
</dbReference>
<dbReference type="InterPro" id="IPR011006">
    <property type="entry name" value="CheY-like_superfamily"/>
</dbReference>
<sequence>MDTDNQWTVFFVENDEDDVVFFEMAVSQTHPDCLVERFESFESLIDGVTFHGSLHCIIIFINVRVLAGSGFDILDQIRKSPAFDHVPVFILSANVDPQIISNAYNRQANSYLFKPVTFTQWRELLRPAVLFAKNL</sequence>
<accession>A0ABQ1YDT7</accession>
<dbReference type="SUPFAM" id="SSF52172">
    <property type="entry name" value="CheY-like"/>
    <property type="match status" value="1"/>
</dbReference>
<dbReference type="Gene3D" id="3.40.50.2300">
    <property type="match status" value="1"/>
</dbReference>
<dbReference type="InterPro" id="IPR001789">
    <property type="entry name" value="Sig_transdc_resp-reg_receiver"/>
</dbReference>
<reference evidence="4" key="1">
    <citation type="journal article" date="2019" name="Int. J. Syst. Evol. Microbiol.">
        <title>The Global Catalogue of Microorganisms (GCM) 10K type strain sequencing project: providing services to taxonomists for standard genome sequencing and annotation.</title>
        <authorList>
            <consortium name="The Broad Institute Genomics Platform"/>
            <consortium name="The Broad Institute Genome Sequencing Center for Infectious Disease"/>
            <person name="Wu L."/>
            <person name="Ma J."/>
        </authorList>
    </citation>
    <scope>NUCLEOTIDE SEQUENCE [LARGE SCALE GENOMIC DNA]</scope>
    <source>
        <strain evidence="4">CGMCC 1.15288</strain>
    </source>
</reference>
<evidence type="ECO:0000256" key="1">
    <source>
        <dbReference type="PROSITE-ProRule" id="PRU00169"/>
    </source>
</evidence>
<comment type="caution">
    <text evidence="3">The sequence shown here is derived from an EMBL/GenBank/DDBJ whole genome shotgun (WGS) entry which is preliminary data.</text>
</comment>
<feature type="domain" description="Response regulatory" evidence="2">
    <location>
        <begin position="8"/>
        <end position="129"/>
    </location>
</feature>
<evidence type="ECO:0000259" key="2">
    <source>
        <dbReference type="PROSITE" id="PS50110"/>
    </source>
</evidence>